<comment type="caution">
    <text evidence="9">The sequence shown here is derived from an EMBL/GenBank/DDBJ whole genome shotgun (WGS) entry which is preliminary data.</text>
</comment>
<dbReference type="InterPro" id="IPR002942">
    <property type="entry name" value="S4_RNA-bd"/>
</dbReference>
<keyword evidence="10" id="KW-1185">Reference proteome</keyword>
<dbReference type="PROSITE" id="PS50889">
    <property type="entry name" value="S4"/>
    <property type="match status" value="1"/>
</dbReference>
<dbReference type="Pfam" id="PF01479">
    <property type="entry name" value="S4"/>
    <property type="match status" value="1"/>
</dbReference>
<proteinExistence type="inferred from homology"/>
<comment type="similarity">
    <text evidence="1">Belongs to the universal ribosomal protein uS4 family.</text>
</comment>
<keyword evidence="3 6" id="KW-0694">RNA-binding</keyword>
<dbReference type="InterPro" id="IPR036986">
    <property type="entry name" value="S4_RNA-bd_sf"/>
</dbReference>
<dbReference type="SMART" id="SM00363">
    <property type="entry name" value="S4"/>
    <property type="match status" value="1"/>
</dbReference>
<accession>A0A507EBR7</accession>
<evidence type="ECO:0000256" key="3">
    <source>
        <dbReference type="ARBA" id="ARBA00022884"/>
    </source>
</evidence>
<sequence>MSANMGLQVKDPFDPNRALIRMSWNKYNLYSLATRTKPDDLSRKSVYQQKWAAKRELRAYHVPNITERQLIQRHWSVQLPLQQLTQDEKDRLPPVQALGFAETERRLDVVVFRSHFASSVWQARKTVVEGHVMVNGEKCEYPARRLEDGDMVTVDPAMVPTLVGPTKVTREFKAVEYMAPWMFIPAYLEVDYNTCSTVFLRTPLPQPDMVEVPSPFPPDWHQLAYEWYSSIVKKKESIRTKHALKPPVVIEGQTLKLKQKFAEIRLRDQKNLLENRFKIKEENARKAKEDKERAAQKTETVDA</sequence>
<dbReference type="InterPro" id="IPR022801">
    <property type="entry name" value="Ribosomal_uS4"/>
</dbReference>
<dbReference type="STRING" id="109895.A0A507EBR7"/>
<keyword evidence="2" id="KW-0699">rRNA-binding</keyword>
<dbReference type="GO" id="GO:0003735">
    <property type="term" value="F:structural constituent of ribosome"/>
    <property type="evidence" value="ECO:0007669"/>
    <property type="project" value="TreeGrafter"/>
</dbReference>
<dbReference type="Proteomes" id="UP000318582">
    <property type="component" value="Unassembled WGS sequence"/>
</dbReference>
<evidence type="ECO:0000259" key="8">
    <source>
        <dbReference type="SMART" id="SM00363"/>
    </source>
</evidence>
<evidence type="ECO:0000256" key="5">
    <source>
        <dbReference type="ARBA" id="ARBA00023274"/>
    </source>
</evidence>
<dbReference type="Gene3D" id="3.10.290.10">
    <property type="entry name" value="RNA-binding S4 domain"/>
    <property type="match status" value="1"/>
</dbReference>
<dbReference type="GO" id="GO:0042274">
    <property type="term" value="P:ribosomal small subunit biogenesis"/>
    <property type="evidence" value="ECO:0007669"/>
    <property type="project" value="TreeGrafter"/>
</dbReference>
<feature type="region of interest" description="Disordered" evidence="7">
    <location>
        <begin position="283"/>
        <end position="303"/>
    </location>
</feature>
<keyword evidence="4" id="KW-0689">Ribosomal protein</keyword>
<gene>
    <name evidence="9" type="ORF">PhCBS80983_g01034</name>
</gene>
<dbReference type="GO" id="GO:0005763">
    <property type="term" value="C:mitochondrial small ribosomal subunit"/>
    <property type="evidence" value="ECO:0007669"/>
    <property type="project" value="TreeGrafter"/>
</dbReference>
<evidence type="ECO:0000256" key="4">
    <source>
        <dbReference type="ARBA" id="ARBA00022980"/>
    </source>
</evidence>
<dbReference type="AlphaFoldDB" id="A0A507EBR7"/>
<dbReference type="EMBL" id="QEAQ01000007">
    <property type="protein sequence ID" value="TPX61519.1"/>
    <property type="molecule type" value="Genomic_DNA"/>
</dbReference>
<feature type="domain" description="RNA-binding S4" evidence="8">
    <location>
        <begin position="105"/>
        <end position="169"/>
    </location>
</feature>
<dbReference type="CDD" id="cd00165">
    <property type="entry name" value="S4"/>
    <property type="match status" value="1"/>
</dbReference>
<protein>
    <recommendedName>
        <fullName evidence="8">RNA-binding S4 domain-containing protein</fullName>
    </recommendedName>
</protein>
<evidence type="ECO:0000256" key="1">
    <source>
        <dbReference type="ARBA" id="ARBA00007465"/>
    </source>
</evidence>
<keyword evidence="5" id="KW-0687">Ribonucleoprotein</keyword>
<name>A0A507EBR7_9FUNG</name>
<evidence type="ECO:0000313" key="9">
    <source>
        <dbReference type="EMBL" id="TPX61519.1"/>
    </source>
</evidence>
<evidence type="ECO:0000256" key="7">
    <source>
        <dbReference type="SAM" id="MobiDB-lite"/>
    </source>
</evidence>
<evidence type="ECO:0000256" key="2">
    <source>
        <dbReference type="ARBA" id="ARBA00022730"/>
    </source>
</evidence>
<dbReference type="PANTHER" id="PTHR11831">
    <property type="entry name" value="30S 40S RIBOSOMAL PROTEIN"/>
    <property type="match status" value="1"/>
</dbReference>
<dbReference type="PANTHER" id="PTHR11831:SF4">
    <property type="entry name" value="SMALL RIBOSOMAL SUBUNIT PROTEIN US4M"/>
    <property type="match status" value="1"/>
</dbReference>
<dbReference type="GO" id="GO:0019843">
    <property type="term" value="F:rRNA binding"/>
    <property type="evidence" value="ECO:0007669"/>
    <property type="project" value="UniProtKB-KW"/>
</dbReference>
<reference evidence="9 10" key="1">
    <citation type="journal article" date="2019" name="Sci. Rep.">
        <title>Comparative genomics of chytrid fungi reveal insights into the obligate biotrophic and pathogenic lifestyle of Synchytrium endobioticum.</title>
        <authorList>
            <person name="van de Vossenberg B.T.L.H."/>
            <person name="Warris S."/>
            <person name="Nguyen H.D.T."/>
            <person name="van Gent-Pelzer M.P.E."/>
            <person name="Joly D.L."/>
            <person name="van de Geest H.C."/>
            <person name="Bonants P.J.M."/>
            <person name="Smith D.S."/>
            <person name="Levesque C.A."/>
            <person name="van der Lee T.A.J."/>
        </authorList>
    </citation>
    <scope>NUCLEOTIDE SEQUENCE [LARGE SCALE GENOMIC DNA]</scope>
    <source>
        <strain evidence="9 10">CBS 809.83</strain>
    </source>
</reference>
<organism evidence="9 10">
    <name type="scientific">Powellomyces hirtus</name>
    <dbReference type="NCBI Taxonomy" id="109895"/>
    <lineage>
        <taxon>Eukaryota</taxon>
        <taxon>Fungi</taxon>
        <taxon>Fungi incertae sedis</taxon>
        <taxon>Chytridiomycota</taxon>
        <taxon>Chytridiomycota incertae sedis</taxon>
        <taxon>Chytridiomycetes</taxon>
        <taxon>Spizellomycetales</taxon>
        <taxon>Powellomycetaceae</taxon>
        <taxon>Powellomyces</taxon>
    </lineage>
</organism>
<evidence type="ECO:0000256" key="6">
    <source>
        <dbReference type="PROSITE-ProRule" id="PRU00182"/>
    </source>
</evidence>
<dbReference type="SUPFAM" id="SSF55174">
    <property type="entry name" value="Alpha-L RNA-binding motif"/>
    <property type="match status" value="1"/>
</dbReference>
<evidence type="ECO:0000313" key="10">
    <source>
        <dbReference type="Proteomes" id="UP000318582"/>
    </source>
</evidence>